<dbReference type="STRING" id="4829.A0A163K561"/>
<evidence type="ECO:0000256" key="5">
    <source>
        <dbReference type="ARBA" id="ARBA00023163"/>
    </source>
</evidence>
<keyword evidence="6" id="KW-0539">Nucleus</keyword>
<dbReference type="InterPro" id="IPR004827">
    <property type="entry name" value="bZIP"/>
</dbReference>
<proteinExistence type="inferred from homology"/>
<evidence type="ECO:0000256" key="6">
    <source>
        <dbReference type="ARBA" id="ARBA00023242"/>
    </source>
</evidence>
<feature type="region of interest" description="Disordered" evidence="8">
    <location>
        <begin position="298"/>
        <end position="332"/>
    </location>
</feature>
<dbReference type="PANTHER" id="PTHR47416:SF8">
    <property type="entry name" value="BASIC-LEUCINE ZIPPER TRANSCRIPTION FACTOR E-RELATED"/>
    <property type="match status" value="1"/>
</dbReference>
<comment type="subcellular location">
    <subcellularLocation>
        <location evidence="1">Nucleus</location>
    </subcellularLocation>
</comment>
<keyword evidence="4" id="KW-0238">DNA-binding</keyword>
<dbReference type="InterPro" id="IPR046347">
    <property type="entry name" value="bZIP_sf"/>
</dbReference>
<dbReference type="OMA" id="NICDANE"/>
<feature type="region of interest" description="Disordered" evidence="8">
    <location>
        <begin position="470"/>
        <end position="493"/>
    </location>
</feature>
<keyword evidence="3" id="KW-0805">Transcription regulation</keyword>
<name>A0A163K561_ABSGL</name>
<evidence type="ECO:0000256" key="8">
    <source>
        <dbReference type="SAM" id="MobiDB-lite"/>
    </source>
</evidence>
<evidence type="ECO:0000259" key="9">
    <source>
        <dbReference type="PROSITE" id="PS50217"/>
    </source>
</evidence>
<dbReference type="PROSITE" id="PS00036">
    <property type="entry name" value="BZIP_BASIC"/>
    <property type="match status" value="1"/>
</dbReference>
<evidence type="ECO:0000256" key="1">
    <source>
        <dbReference type="ARBA" id="ARBA00004123"/>
    </source>
</evidence>
<gene>
    <name evidence="10" type="primary">ABSGL_11326.1 scaffold 12295</name>
</gene>
<dbReference type="InParanoid" id="A0A163K561"/>
<feature type="region of interest" description="Disordered" evidence="8">
    <location>
        <begin position="57"/>
        <end position="100"/>
    </location>
</feature>
<keyword evidence="11" id="KW-1185">Reference proteome</keyword>
<dbReference type="EMBL" id="LT554468">
    <property type="protein sequence ID" value="SAM05451.1"/>
    <property type="molecule type" value="Genomic_DNA"/>
</dbReference>
<protein>
    <recommendedName>
        <fullName evidence="9">BZIP domain-containing protein</fullName>
    </recommendedName>
</protein>
<keyword evidence="7" id="KW-0175">Coiled coil</keyword>
<feature type="domain" description="BZIP" evidence="9">
    <location>
        <begin position="222"/>
        <end position="285"/>
    </location>
</feature>
<dbReference type="PROSITE" id="PS50217">
    <property type="entry name" value="BZIP"/>
    <property type="match status" value="1"/>
</dbReference>
<feature type="compositionally biased region" description="Polar residues" evidence="8">
    <location>
        <begin position="65"/>
        <end position="95"/>
    </location>
</feature>
<accession>A0A163K561</accession>
<dbReference type="SMART" id="SM00338">
    <property type="entry name" value="BRLZ"/>
    <property type="match status" value="1"/>
</dbReference>
<feature type="coiled-coil region" evidence="7">
    <location>
        <begin position="247"/>
        <end position="288"/>
    </location>
</feature>
<organism evidence="10">
    <name type="scientific">Absidia glauca</name>
    <name type="common">Pin mould</name>
    <dbReference type="NCBI Taxonomy" id="4829"/>
    <lineage>
        <taxon>Eukaryota</taxon>
        <taxon>Fungi</taxon>
        <taxon>Fungi incertae sedis</taxon>
        <taxon>Mucoromycota</taxon>
        <taxon>Mucoromycotina</taxon>
        <taxon>Mucoromycetes</taxon>
        <taxon>Mucorales</taxon>
        <taxon>Cunninghamellaceae</taxon>
        <taxon>Absidia</taxon>
    </lineage>
</organism>
<evidence type="ECO:0000313" key="11">
    <source>
        <dbReference type="Proteomes" id="UP000078561"/>
    </source>
</evidence>
<dbReference type="GO" id="GO:0003677">
    <property type="term" value="F:DNA binding"/>
    <property type="evidence" value="ECO:0007669"/>
    <property type="project" value="UniProtKB-KW"/>
</dbReference>
<evidence type="ECO:0000256" key="3">
    <source>
        <dbReference type="ARBA" id="ARBA00023015"/>
    </source>
</evidence>
<dbReference type="GO" id="GO:0003700">
    <property type="term" value="F:DNA-binding transcription factor activity"/>
    <property type="evidence" value="ECO:0007669"/>
    <property type="project" value="InterPro"/>
</dbReference>
<dbReference type="GO" id="GO:0005634">
    <property type="term" value="C:nucleus"/>
    <property type="evidence" value="ECO:0007669"/>
    <property type="project" value="UniProtKB-SubCell"/>
</dbReference>
<dbReference type="AlphaFoldDB" id="A0A163K561"/>
<dbReference type="CDD" id="cd14810">
    <property type="entry name" value="bZIP_u1"/>
    <property type="match status" value="1"/>
</dbReference>
<dbReference type="Pfam" id="PF00170">
    <property type="entry name" value="bZIP_1"/>
    <property type="match status" value="1"/>
</dbReference>
<dbReference type="PANTHER" id="PTHR47416">
    <property type="entry name" value="BASIC-LEUCINE ZIPPER TRANSCRIPTION FACTOR F-RELATED"/>
    <property type="match status" value="1"/>
</dbReference>
<dbReference type="OrthoDB" id="5571888at2759"/>
<evidence type="ECO:0000256" key="7">
    <source>
        <dbReference type="SAM" id="Coils"/>
    </source>
</evidence>
<dbReference type="SUPFAM" id="SSF57959">
    <property type="entry name" value="Leucine zipper domain"/>
    <property type="match status" value="1"/>
</dbReference>
<evidence type="ECO:0000256" key="4">
    <source>
        <dbReference type="ARBA" id="ARBA00023125"/>
    </source>
</evidence>
<dbReference type="Proteomes" id="UP000078561">
    <property type="component" value="Unassembled WGS sequence"/>
</dbReference>
<feature type="compositionally biased region" description="Low complexity" evidence="8">
    <location>
        <begin position="185"/>
        <end position="200"/>
    </location>
</feature>
<evidence type="ECO:0000313" key="10">
    <source>
        <dbReference type="EMBL" id="SAM05451.1"/>
    </source>
</evidence>
<evidence type="ECO:0000256" key="2">
    <source>
        <dbReference type="ARBA" id="ARBA00007163"/>
    </source>
</evidence>
<keyword evidence="5" id="KW-0804">Transcription</keyword>
<comment type="similarity">
    <text evidence="2">Belongs to the bZIP family.</text>
</comment>
<reference evidence="10" key="1">
    <citation type="submission" date="2016-04" db="EMBL/GenBank/DDBJ databases">
        <authorList>
            <person name="Evans L.H."/>
            <person name="Alamgir A."/>
            <person name="Owens N."/>
            <person name="Weber N.D."/>
            <person name="Virtaneva K."/>
            <person name="Barbian K."/>
            <person name="Babar A."/>
            <person name="Rosenke K."/>
        </authorList>
    </citation>
    <scope>NUCLEOTIDE SEQUENCE [LARGE SCALE GENOMIC DNA]</scope>
    <source>
        <strain evidence="10">CBS 101.48</strain>
    </source>
</reference>
<feature type="region of interest" description="Disordered" evidence="8">
    <location>
        <begin position="119"/>
        <end position="229"/>
    </location>
</feature>
<feature type="compositionally biased region" description="Acidic residues" evidence="8">
    <location>
        <begin position="203"/>
        <end position="212"/>
    </location>
</feature>
<feature type="compositionally biased region" description="Basic and acidic residues" evidence="8">
    <location>
        <begin position="216"/>
        <end position="229"/>
    </location>
</feature>
<sequence>MNPSNFEWLDQLPTNDSNVDMTLQSLGMESNDLATNNIGGEQDDIVKYLFDNAQFPLPAIPANSPPHSDNGSNNSTTDGGSPISLATATMNNNPTPAFDHSWTASLNPQPTFSVFETKPISHSTNVPPPPKPKPAKESASRKMRIKKKREPIFVTESPQNAYKKRNKKPSGATLPPIDENEQHQQHQQHQQQDSSSSPSSHFDDDDDDDVDLNESSLDKQHLTSKERRQLRNKISARNFRVRRKEYISQLENKVDEQDDEIDALKLDNKRLTSLNEQLLQEVMELRLQLQQPALAQHQQQPQAVAAPPPHYQQQPGLTVSPTSSSSSDSNSPPDFMEALLDFSLFNNFDNNRNNTYLSHSLMPDFDLSHVLGDKLAHPPSSTQLEEHRELMTMYPLLAPTLASIVIRHTFSLHYFAYLSNAFPYDTTSSKHDTILDILHPDDWVTAATKHTDDGGDEDPEKNQDKLVSAHVVEDRRRASKSPSNSNDDNDDATWTREFEQEVIQGHYAYYALMRLRGLSHDEIMRRCHACMERRKEIERQRRQKAATSCGKFQTLQAFTSVASALLRNPSRSPMIAEVIHETKACRLNPKKNKATLMVSAPFRAALRIGNGKS</sequence>
<dbReference type="Gene3D" id="1.20.5.170">
    <property type="match status" value="1"/>
</dbReference>